<keyword evidence="4" id="KW-1185">Reference proteome</keyword>
<dbReference type="AlphaFoldDB" id="A0A8J3BTP9"/>
<dbReference type="GO" id="GO:0005975">
    <property type="term" value="P:carbohydrate metabolic process"/>
    <property type="evidence" value="ECO:0007669"/>
    <property type="project" value="TreeGrafter"/>
</dbReference>
<dbReference type="PANTHER" id="PTHR22901:SF0">
    <property type="entry name" value="SIALATE O-ACETYLESTERASE"/>
    <property type="match status" value="1"/>
</dbReference>
<organism evidence="3 4">
    <name type="scientific">Yeosuana aromativorans</name>
    <dbReference type="NCBI Taxonomy" id="288019"/>
    <lineage>
        <taxon>Bacteria</taxon>
        <taxon>Pseudomonadati</taxon>
        <taxon>Bacteroidota</taxon>
        <taxon>Flavobacteriia</taxon>
        <taxon>Flavobacteriales</taxon>
        <taxon>Flavobacteriaceae</taxon>
        <taxon>Yeosuana</taxon>
    </lineage>
</organism>
<dbReference type="InterPro" id="IPR039329">
    <property type="entry name" value="SIAE"/>
</dbReference>
<reference evidence="3" key="2">
    <citation type="submission" date="2020-09" db="EMBL/GenBank/DDBJ databases">
        <authorList>
            <person name="Sun Q."/>
            <person name="Ohkuma M."/>
        </authorList>
    </citation>
    <scope>NUCLEOTIDE SEQUENCE</scope>
    <source>
        <strain evidence="3">JCM 12862</strain>
    </source>
</reference>
<dbReference type="PANTHER" id="PTHR22901">
    <property type="entry name" value="SIALATE O-ACETYLESTERASE"/>
    <property type="match status" value="1"/>
</dbReference>
<dbReference type="InterPro" id="IPR005181">
    <property type="entry name" value="SASA"/>
</dbReference>
<name>A0A8J3BTP9_9FLAO</name>
<evidence type="ECO:0000313" key="3">
    <source>
        <dbReference type="EMBL" id="GGK34103.1"/>
    </source>
</evidence>
<dbReference type="EMBL" id="BMNR01000009">
    <property type="protein sequence ID" value="GGK34103.1"/>
    <property type="molecule type" value="Genomic_DNA"/>
</dbReference>
<dbReference type="SUPFAM" id="SSF52266">
    <property type="entry name" value="SGNH hydrolase"/>
    <property type="match status" value="1"/>
</dbReference>
<dbReference type="Gene3D" id="3.40.50.1110">
    <property type="entry name" value="SGNH hydrolase"/>
    <property type="match status" value="1"/>
</dbReference>
<protein>
    <recommendedName>
        <fullName evidence="2">Sialate O-acetylesterase domain-containing protein</fullName>
    </recommendedName>
</protein>
<dbReference type="Pfam" id="PF03629">
    <property type="entry name" value="SASA"/>
    <property type="match status" value="1"/>
</dbReference>
<evidence type="ECO:0000259" key="2">
    <source>
        <dbReference type="Pfam" id="PF03629"/>
    </source>
</evidence>
<feature type="domain" description="Sialate O-acetylesterase" evidence="2">
    <location>
        <begin position="135"/>
        <end position="209"/>
    </location>
</feature>
<comment type="caution">
    <text evidence="3">The sequence shown here is derived from an EMBL/GenBank/DDBJ whole genome shotgun (WGS) entry which is preliminary data.</text>
</comment>
<evidence type="ECO:0000313" key="4">
    <source>
        <dbReference type="Proteomes" id="UP000612329"/>
    </source>
</evidence>
<gene>
    <name evidence="3" type="ORF">GCM10007962_30670</name>
</gene>
<dbReference type="GO" id="GO:0001681">
    <property type="term" value="F:sialate O-acetylesterase activity"/>
    <property type="evidence" value="ECO:0007669"/>
    <property type="project" value="InterPro"/>
</dbReference>
<reference evidence="3" key="1">
    <citation type="journal article" date="2014" name="Int. J. Syst. Evol. Microbiol.">
        <title>Complete genome sequence of Corynebacterium casei LMG S-19264T (=DSM 44701T), isolated from a smear-ripened cheese.</title>
        <authorList>
            <consortium name="US DOE Joint Genome Institute (JGI-PGF)"/>
            <person name="Walter F."/>
            <person name="Albersmeier A."/>
            <person name="Kalinowski J."/>
            <person name="Ruckert C."/>
        </authorList>
    </citation>
    <scope>NUCLEOTIDE SEQUENCE</scope>
    <source>
        <strain evidence="3">JCM 12862</strain>
    </source>
</reference>
<keyword evidence="1" id="KW-0378">Hydrolase</keyword>
<proteinExistence type="predicted"/>
<sequence length="215" mass="24893">MEGFFDKKKLESCNANSYFEVSGWQEPTSEAVSKFSAIAYAFAYCLQKDLNVPVGIICNAVGGSTTQSWISRETMESIHETVDLLNDTHLNPMVQPWVSERKALNFTNKERFGVKARHPFDPTMLFDAGIYPIKNYNINGVIWYQGKSNAERVDFHSKLFKMLVEDWRLHWNKPEIPFYYVQLSSINRPTWGHFRDSQRRLLTEIPNIGMAVRNS</sequence>
<dbReference type="Proteomes" id="UP000612329">
    <property type="component" value="Unassembled WGS sequence"/>
</dbReference>
<accession>A0A8J3BTP9</accession>
<dbReference type="RefSeq" id="WP_188654782.1">
    <property type="nucleotide sequence ID" value="NZ_BMNR01000009.1"/>
</dbReference>
<dbReference type="InterPro" id="IPR036514">
    <property type="entry name" value="SGNH_hydro_sf"/>
</dbReference>
<evidence type="ECO:0000256" key="1">
    <source>
        <dbReference type="ARBA" id="ARBA00022801"/>
    </source>
</evidence>